<evidence type="ECO:0000256" key="6">
    <source>
        <dbReference type="ARBA" id="ARBA00022519"/>
    </source>
</evidence>
<feature type="transmembrane region" description="Helical" evidence="12">
    <location>
        <begin position="72"/>
        <end position="99"/>
    </location>
</feature>
<feature type="transmembrane region" description="Helical" evidence="12">
    <location>
        <begin position="40"/>
        <end position="66"/>
    </location>
</feature>
<dbReference type="RefSeq" id="WP_058239350.1">
    <property type="nucleotide sequence ID" value="NZ_CYPW01000013.1"/>
</dbReference>
<dbReference type="InterPro" id="IPR029044">
    <property type="entry name" value="Nucleotide-diphossugar_trans"/>
</dbReference>
<keyword evidence="11 12" id="KW-0472">Membrane</keyword>
<feature type="transmembrane region" description="Helical" evidence="12">
    <location>
        <begin position="388"/>
        <end position="413"/>
    </location>
</feature>
<keyword evidence="15" id="KW-1185">Reference proteome</keyword>
<evidence type="ECO:0000313" key="14">
    <source>
        <dbReference type="EMBL" id="CUH52122.1"/>
    </source>
</evidence>
<feature type="domain" description="Glycosyltransferase 2-like" evidence="13">
    <location>
        <begin position="220"/>
        <end position="441"/>
    </location>
</feature>
<organism evidence="14 15">
    <name type="scientific">Shimia marina</name>
    <dbReference type="NCBI Taxonomy" id="321267"/>
    <lineage>
        <taxon>Bacteria</taxon>
        <taxon>Pseudomonadati</taxon>
        <taxon>Pseudomonadota</taxon>
        <taxon>Alphaproteobacteria</taxon>
        <taxon>Rhodobacterales</taxon>
        <taxon>Roseobacteraceae</taxon>
    </lineage>
</organism>
<dbReference type="InterPro" id="IPR050321">
    <property type="entry name" value="Glycosyltr_2/OpgH_subfam"/>
</dbReference>
<evidence type="ECO:0000313" key="15">
    <source>
        <dbReference type="Proteomes" id="UP000054823"/>
    </source>
</evidence>
<evidence type="ECO:0000256" key="3">
    <source>
        <dbReference type="ARBA" id="ARBA00009337"/>
    </source>
</evidence>
<keyword evidence="10 12" id="KW-1133">Transmembrane helix</keyword>
<keyword evidence="5" id="KW-1003">Cell membrane</keyword>
<comment type="similarity">
    <text evidence="3">Belongs to the glycosyltransferase 2 family. OpgH subfamily.</text>
</comment>
<keyword evidence="8 14" id="KW-0808">Transferase</keyword>
<dbReference type="PANTHER" id="PTHR43867">
    <property type="entry name" value="CELLULOSE SYNTHASE CATALYTIC SUBUNIT A [UDP-FORMING]"/>
    <property type="match status" value="1"/>
</dbReference>
<feature type="transmembrane region" description="Helical" evidence="12">
    <location>
        <begin position="479"/>
        <end position="497"/>
    </location>
</feature>
<name>A0A0P1FFM0_9RHOB</name>
<dbReference type="STRING" id="321267.SHM7688_01562"/>
<evidence type="ECO:0000256" key="5">
    <source>
        <dbReference type="ARBA" id="ARBA00022475"/>
    </source>
</evidence>
<dbReference type="NCBIfam" id="NF003958">
    <property type="entry name" value="PRK05454.2-1"/>
    <property type="match status" value="1"/>
</dbReference>
<evidence type="ECO:0000259" key="13">
    <source>
        <dbReference type="Pfam" id="PF13632"/>
    </source>
</evidence>
<evidence type="ECO:0000256" key="10">
    <source>
        <dbReference type="ARBA" id="ARBA00022989"/>
    </source>
</evidence>
<dbReference type="GO" id="GO:0005886">
    <property type="term" value="C:plasma membrane"/>
    <property type="evidence" value="ECO:0007669"/>
    <property type="project" value="UniProtKB-SubCell"/>
</dbReference>
<dbReference type="AlphaFoldDB" id="A0A0P1FFM0"/>
<keyword evidence="7 14" id="KW-0328">Glycosyltransferase</keyword>
<evidence type="ECO:0000256" key="7">
    <source>
        <dbReference type="ARBA" id="ARBA00022676"/>
    </source>
</evidence>
<dbReference type="PANTHER" id="PTHR43867:SF5">
    <property type="entry name" value="GLUCANS BIOSYNTHESIS GLUCOSYLTRANSFERASE H"/>
    <property type="match status" value="1"/>
</dbReference>
<evidence type="ECO:0000256" key="8">
    <source>
        <dbReference type="ARBA" id="ARBA00022679"/>
    </source>
</evidence>
<comment type="subcellular location">
    <subcellularLocation>
        <location evidence="1">Cell inner membrane</location>
        <topology evidence="1">Multi-pass membrane protein</topology>
    </subcellularLocation>
</comment>
<evidence type="ECO:0000256" key="2">
    <source>
        <dbReference type="ARBA" id="ARBA00005001"/>
    </source>
</evidence>
<comment type="pathway">
    <text evidence="2">Glycan metabolism; osmoregulated periplasmic glucan (OPG) biosynthesis.</text>
</comment>
<dbReference type="Pfam" id="PF13632">
    <property type="entry name" value="Glyco_trans_2_3"/>
    <property type="match status" value="1"/>
</dbReference>
<dbReference type="NCBIfam" id="NF003962">
    <property type="entry name" value="PRK05454.2-5"/>
    <property type="match status" value="1"/>
</dbReference>
<proteinExistence type="inferred from homology"/>
<evidence type="ECO:0000256" key="4">
    <source>
        <dbReference type="ARBA" id="ARBA00020585"/>
    </source>
</evidence>
<evidence type="ECO:0000256" key="9">
    <source>
        <dbReference type="ARBA" id="ARBA00022692"/>
    </source>
</evidence>
<dbReference type="EMBL" id="CYPW01000013">
    <property type="protein sequence ID" value="CUH52122.1"/>
    <property type="molecule type" value="Genomic_DNA"/>
</dbReference>
<dbReference type="GO" id="GO:0016758">
    <property type="term" value="F:hexosyltransferase activity"/>
    <property type="evidence" value="ECO:0007669"/>
    <property type="project" value="TreeGrafter"/>
</dbReference>
<evidence type="ECO:0000256" key="11">
    <source>
        <dbReference type="ARBA" id="ARBA00023136"/>
    </source>
</evidence>
<keyword evidence="9 12" id="KW-0812">Transmembrane</keyword>
<evidence type="ECO:0000256" key="1">
    <source>
        <dbReference type="ARBA" id="ARBA00004429"/>
    </source>
</evidence>
<dbReference type="Gene3D" id="3.90.550.10">
    <property type="entry name" value="Spore Coat Polysaccharide Biosynthesis Protein SpsA, Chain A"/>
    <property type="match status" value="1"/>
</dbReference>
<dbReference type="SUPFAM" id="SSF53448">
    <property type="entry name" value="Nucleotide-diphospho-sugar transferases"/>
    <property type="match status" value="1"/>
</dbReference>
<dbReference type="OrthoDB" id="9775281at2"/>
<feature type="transmembrane region" description="Helical" evidence="12">
    <location>
        <begin position="532"/>
        <end position="552"/>
    </location>
</feature>
<dbReference type="InterPro" id="IPR001173">
    <property type="entry name" value="Glyco_trans_2-like"/>
</dbReference>
<evidence type="ECO:0000256" key="12">
    <source>
        <dbReference type="SAM" id="Phobius"/>
    </source>
</evidence>
<accession>A0A0P1FFM0</accession>
<dbReference type="Proteomes" id="UP000054823">
    <property type="component" value="Unassembled WGS sequence"/>
</dbReference>
<feature type="transmembrane region" description="Helical" evidence="12">
    <location>
        <begin position="442"/>
        <end position="467"/>
    </location>
</feature>
<protein>
    <recommendedName>
        <fullName evidence="4">Glucans biosynthesis glucosyltransferase H</fullName>
    </recommendedName>
</protein>
<keyword evidence="6" id="KW-0997">Cell inner membrane</keyword>
<gene>
    <name evidence="14" type="primary">opgH</name>
    <name evidence="14" type="ORF">SHM7688_01562</name>
</gene>
<sequence length="625" mass="69650">MLDQAEQRSDMPTPAPLDFHIQDFRAALHAETSVDFRSPLFWRVMVFGGAMAGTLCLILLLSGFFAQNGIHWLELVLLVIIGATFAWIALNVASVAAAVMRRARGNGLVQNQSTDAPALTTALLVPIYNESPKDVFGNAAAMLADISRLHSDNRFSLFILSDSRGEEIAEQEWRAFQWLRSVCPEKVGLHYRRRAENVDKKTGNLAQWIRGWGAGYDAMLVLDADSLMSGRAIIELTEALRRDSSAGLIQSFPSLIGAESFYGRVQQFSSATYGWLLAEGLALWTENEANYWGHNAIIRTRAFAGSAGLPYLKTWRGREQMILSHDFVEAGLLRRAGWAVRFLPVRGSFEETPATLVDYIIRDRRWCQGNMQHLKLLRTKGFHPVSRLHLFFGALGYLMSPAWLFLLVVWSALGLTDMTPEGYFSEQNPLYPLWPEMNTSQAVSFLLFMYGILLLPKLVATTMIMSVRRIRRRFGGSRALLGGVLLEVVASVLYAPIMMIQQSMAVARILLGRPVTWAPQRRTAKRFALRSLLRFHWIETVLGILLAVGILGGGISVWLSPIAISLAFSVPLSALSGLNISQLRFKSGRLNTPQSLHVPPIWARAQEARSEVEKQLKQAPVAAAE</sequence>
<reference evidence="14 15" key="1">
    <citation type="submission" date="2015-09" db="EMBL/GenBank/DDBJ databases">
        <authorList>
            <consortium name="Swine Surveillance"/>
        </authorList>
    </citation>
    <scope>NUCLEOTIDE SEQUENCE [LARGE SCALE GENOMIC DNA]</scope>
    <source>
        <strain evidence="14 15">CECT 7688</strain>
    </source>
</reference>